<keyword evidence="3" id="KW-0378">Hydrolase</keyword>
<proteinExistence type="inferred from homology"/>
<dbReference type="Gene3D" id="3.60.15.10">
    <property type="entry name" value="Ribonuclease Z/Hydroxyacylglutathione hydrolase-like"/>
    <property type="match status" value="1"/>
</dbReference>
<dbReference type="InterPro" id="IPR051013">
    <property type="entry name" value="MBL_superfamily_lactonases"/>
</dbReference>
<dbReference type="SUPFAM" id="SSF56281">
    <property type="entry name" value="Metallo-hydrolase/oxidoreductase"/>
    <property type="match status" value="1"/>
</dbReference>
<organism evidence="6">
    <name type="scientific">Fusarium oxysporum f. sp. cepae</name>
    <dbReference type="NCBI Taxonomy" id="396571"/>
    <lineage>
        <taxon>Eukaryota</taxon>
        <taxon>Fungi</taxon>
        <taxon>Dikarya</taxon>
        <taxon>Ascomycota</taxon>
        <taxon>Pezizomycotina</taxon>
        <taxon>Sordariomycetes</taxon>
        <taxon>Hypocreomycetidae</taxon>
        <taxon>Hypocreales</taxon>
        <taxon>Nectriaceae</taxon>
        <taxon>Fusarium</taxon>
        <taxon>Fusarium oxysporum species complex</taxon>
    </lineage>
</organism>
<dbReference type="SMART" id="SM00849">
    <property type="entry name" value="Lactamase_B"/>
    <property type="match status" value="1"/>
</dbReference>
<dbReference type="EMBL" id="MRCU01000009">
    <property type="protein sequence ID" value="RKK12543.1"/>
    <property type="molecule type" value="Genomic_DNA"/>
</dbReference>
<evidence type="ECO:0000256" key="1">
    <source>
        <dbReference type="ARBA" id="ARBA00007749"/>
    </source>
</evidence>
<feature type="domain" description="Metallo-beta-lactamase" evidence="5">
    <location>
        <begin position="49"/>
        <end position="268"/>
    </location>
</feature>
<comment type="similarity">
    <text evidence="1">Belongs to the metallo-beta-lactamase superfamily.</text>
</comment>
<gene>
    <name evidence="6" type="ORF">BFJ65_g14397</name>
</gene>
<comment type="caution">
    <text evidence="6">The sequence shown here is derived from an EMBL/GenBank/DDBJ whole genome shotgun (WGS) entry which is preliminary data.</text>
</comment>
<accession>A0A3L6N6I3</accession>
<dbReference type="InterPro" id="IPR036866">
    <property type="entry name" value="RibonucZ/Hydroxyglut_hydro"/>
</dbReference>
<evidence type="ECO:0000259" key="5">
    <source>
        <dbReference type="SMART" id="SM00849"/>
    </source>
</evidence>
<dbReference type="GO" id="GO:0046872">
    <property type="term" value="F:metal ion binding"/>
    <property type="evidence" value="ECO:0007669"/>
    <property type="project" value="UniProtKB-KW"/>
</dbReference>
<dbReference type="PANTHER" id="PTHR42978">
    <property type="entry name" value="QUORUM-QUENCHING LACTONASE YTNP-RELATED-RELATED"/>
    <property type="match status" value="1"/>
</dbReference>
<evidence type="ECO:0000256" key="3">
    <source>
        <dbReference type="ARBA" id="ARBA00022801"/>
    </source>
</evidence>
<dbReference type="AlphaFoldDB" id="A0A3L6N6I3"/>
<dbReference type="GO" id="GO:0016787">
    <property type="term" value="F:hydrolase activity"/>
    <property type="evidence" value="ECO:0007669"/>
    <property type="project" value="UniProtKB-KW"/>
</dbReference>
<dbReference type="InterPro" id="IPR001279">
    <property type="entry name" value="Metallo-B-lactamas"/>
</dbReference>
<evidence type="ECO:0000256" key="4">
    <source>
        <dbReference type="ARBA" id="ARBA00022833"/>
    </source>
</evidence>
<name>A0A3L6N6I3_FUSOX</name>
<dbReference type="Pfam" id="PF00753">
    <property type="entry name" value="Lactamase_B"/>
    <property type="match status" value="1"/>
</dbReference>
<protein>
    <recommendedName>
        <fullName evidence="5">Metallo-beta-lactamase domain-containing protein</fullName>
    </recommendedName>
</protein>
<evidence type="ECO:0000256" key="2">
    <source>
        <dbReference type="ARBA" id="ARBA00022723"/>
    </source>
</evidence>
<dbReference type="PANTHER" id="PTHR42978:SF5">
    <property type="entry name" value="METALLO-BETA-LACTAMASE DOMAIN-CONTAINING PROTEIN"/>
    <property type="match status" value="1"/>
</dbReference>
<keyword evidence="4" id="KW-0862">Zinc</keyword>
<reference evidence="6" key="1">
    <citation type="journal article" date="2018" name="Sci. Rep.">
        <title>Characterisation of pathogen-specific regions and novel effector candidates in Fusarium oxysporum f. sp. cepae.</title>
        <authorList>
            <person name="Armitage A.D."/>
            <person name="Taylor A."/>
            <person name="Sobczyk M.K."/>
            <person name="Baxter L."/>
            <person name="Greenfield B.P."/>
            <person name="Bates H.J."/>
            <person name="Wilson F."/>
            <person name="Jackson A.C."/>
            <person name="Ott S."/>
            <person name="Harrison R.J."/>
            <person name="Clarkson J.P."/>
        </authorList>
    </citation>
    <scope>NUCLEOTIDE SEQUENCE [LARGE SCALE GENOMIC DNA]</scope>
    <source>
        <strain evidence="6">FoC_Fus2</strain>
    </source>
</reference>
<keyword evidence="2" id="KW-0479">Metal-binding</keyword>
<dbReference type="CDD" id="cd07730">
    <property type="entry name" value="metallo-hydrolase-like_MBL-fold"/>
    <property type="match status" value="1"/>
</dbReference>
<evidence type="ECO:0000313" key="6">
    <source>
        <dbReference type="EMBL" id="RKK12543.1"/>
    </source>
</evidence>
<sequence>MAERPRFDVPDGKAAKVSIIDSSLRLSGMPVTHLMKPAMKGLDAMPTLTTWSFLVESPSGKKAIFDLGVPKEPLKNFSPKYADTIRRNSNWDVDVPKNVAEILAENNVQPSEIDSVIWSHHHFDHIGDITTFPGSTNLIVGPGFKKAFLPGYPADPDSPVREVDFEDRELKEINFDDKPLQIGPFRAFDFFGDSSFYLLDTPGHDIGHLAGLARTTTGPDTFIFMGGDLCHHGGELRPSKYLPYPSNLSGHLSLSDSLRLHLSQCPGSAFDNMNVKRGRAAGETFFDPAIGFDKELAIKTIKEAQKADAQDNIFFVFAHDMTMFAVIDTFPRQANDWKEKGWKEKTLWKFLNDFEAALTRLSIHTRMD</sequence>
<dbReference type="Proteomes" id="UP000270866">
    <property type="component" value="Chromosome 11"/>
</dbReference>